<dbReference type="AlphaFoldDB" id="A0A8K1CB19"/>
<accession>A0A8K1CB19</accession>
<dbReference type="FunFam" id="3.40.50.2000:FF:000163">
    <property type="entry name" value="Sterol 3-beta-glucosyltransferase"/>
    <property type="match status" value="1"/>
</dbReference>
<dbReference type="InterPro" id="IPR010610">
    <property type="entry name" value="EryCIII-like_C"/>
</dbReference>
<dbReference type="CDD" id="cd03784">
    <property type="entry name" value="GT1_Gtf-like"/>
    <property type="match status" value="1"/>
</dbReference>
<dbReference type="InterPro" id="IPR002213">
    <property type="entry name" value="UDP_glucos_trans"/>
</dbReference>
<feature type="domain" description="Erythromycin biosynthesis protein CIII-like C-terminal" evidence="4">
    <location>
        <begin position="409"/>
        <end position="528"/>
    </location>
</feature>
<name>A0A8K1CB19_PYTOL</name>
<evidence type="ECO:0000259" key="3">
    <source>
        <dbReference type="Pfam" id="PF03033"/>
    </source>
</evidence>
<evidence type="ECO:0000259" key="4">
    <source>
        <dbReference type="Pfam" id="PF06722"/>
    </source>
</evidence>
<proteinExistence type="predicted"/>
<dbReference type="EMBL" id="SPLM01000109">
    <property type="protein sequence ID" value="TMW59525.1"/>
    <property type="molecule type" value="Genomic_DNA"/>
</dbReference>
<evidence type="ECO:0000256" key="1">
    <source>
        <dbReference type="ARBA" id="ARBA00022679"/>
    </source>
</evidence>
<dbReference type="Pfam" id="PF03033">
    <property type="entry name" value="Glyco_transf_28"/>
    <property type="match status" value="1"/>
</dbReference>
<dbReference type="OrthoDB" id="5835829at2759"/>
<evidence type="ECO:0000313" key="5">
    <source>
        <dbReference type="EMBL" id="TMW59525.1"/>
    </source>
</evidence>
<dbReference type="SUPFAM" id="SSF53756">
    <property type="entry name" value="UDP-Glycosyltransferase/glycogen phosphorylase"/>
    <property type="match status" value="2"/>
</dbReference>
<dbReference type="InterPro" id="IPR004276">
    <property type="entry name" value="GlycoTrans_28_N"/>
</dbReference>
<sequence>MDASEWNGGNAQKTRREGKKLTEAIRFVRVGQRLTPREARPFIDLTDTAATFDKNGRIQLDFGREDTKYDLKAIQERTRTLLSFKIPASGSVDEQVPLMNICIMIVGTRGDVQPFVGIAKRLQQGGHRVRLATHAVYRDFVMEHGIEFYPLGGDPKELAAYMVKTGGHIIPLKLDTLIKDVPRNVQMIEEILNSTWPAVSAADLDANGKGIPGRPFQANAIISNPVTYGHIHVAERLGVPLHIMFPQPWVPTTAFPHPMANLTYDGKPHKRNYISYKLVDFLMWKGTDSMVNQFRGDVLGLPKIRKGGWGQDILLDLAIPHAFMWSPALVPKPHDWGHIYDVIGTVQLKGVGSTYNPTPELERFLGNDGGPIFVGFGSMILSDPAKTTKMIIEAATQANVRVLIQSSWSDMAGDIKVPSNVFFLGNCPHDWLMPRVSAVVHHGGAGTTAAGLLAGKPTFIVPFFGDQPFWGRAVVKAGVGVEPCPIGELTTEKLRAAFSHLMDPEVRKRAEAMRDVMAREDGVEEAVKSFYRHLPLKHMKCDVDGERLATKWSTKDKIKLCDECEFVISSRPENSLDDIILYHCVDYSARGPDTLLKGAASGTGALIHEVEKGWKDIILRPVKGFRRAGVKGAVVALVRSVFSAVFFRPIYGAALLADHLATGGYNQKRRENERKRGTMFGNKRLLVAVGQTTTPDAHVAGMRPDETSGEGLFKTVRDRVLVQLAQDERHRLVQRFFELNGNRSVVRRPFDSEPLEVAPTPVASPRGEHKEMKHSPEMSDKELSGLRDLADIENRLLMEKLERIGGKTIPKMNICLLATGTWDDDVQQFVAVALRLKADSHRVRVASHECYRDRITGVGLEYFPLAGSSGTVHSIVGHIEVRDPLEQEHDAAVRLFVEESKTPVIFAGFQVEGFSRDQVDKLVQDVAHAAGEANCRVILQLVDQSSQEPLHRSAVLFQIPSDASIHSVLPCVTAAIHWGRASVTSACLAAGVPACVIARNPFQRFWGHAVARVGAGIEPLDATQLSPQTLVQALQALQYPHVRDKTHQLSSNVVSSNDVIEKTVQSFYANLPLEAMTCDLDPTRIARIYDQANELKLSYEAQLVVQSLTDPDDRTDLKYKPLKYAPSKPPRYSLRRLSVTSLVSQPSGSNLPRLIYADRFDHLLSSASPMFKTALLGARLAIAERVVEAPAPWTSPDVAAQRRDAINAQYEALLASRSLR</sequence>
<protein>
    <recommendedName>
        <fullName evidence="7">Sterol 3-beta-glucosyltransferase</fullName>
    </recommendedName>
</protein>
<feature type="compositionally biased region" description="Basic and acidic residues" evidence="2">
    <location>
        <begin position="766"/>
        <end position="782"/>
    </location>
</feature>
<reference evidence="5" key="1">
    <citation type="submission" date="2019-03" db="EMBL/GenBank/DDBJ databases">
        <title>Long read genome sequence of the mycoparasitic Pythium oligandrum ATCC 38472 isolated from sugarbeet rhizosphere.</title>
        <authorList>
            <person name="Gaulin E."/>
        </authorList>
    </citation>
    <scope>NUCLEOTIDE SEQUENCE</scope>
    <source>
        <strain evidence="5">ATCC 38472_TT</strain>
    </source>
</reference>
<dbReference type="InterPro" id="IPR050426">
    <property type="entry name" value="Glycosyltransferase_28"/>
</dbReference>
<dbReference type="Proteomes" id="UP000794436">
    <property type="component" value="Unassembled WGS sequence"/>
</dbReference>
<dbReference type="FunFam" id="3.40.50.2000:FF:000009">
    <property type="entry name" value="Sterol 3-beta-glucosyltransferase UGT80A2"/>
    <property type="match status" value="1"/>
</dbReference>
<evidence type="ECO:0000313" key="6">
    <source>
        <dbReference type="Proteomes" id="UP000794436"/>
    </source>
</evidence>
<feature type="domain" description="Glycosyltransferase family 28 N-terminal" evidence="3">
    <location>
        <begin position="101"/>
        <end position="256"/>
    </location>
</feature>
<dbReference type="Pfam" id="PF06722">
    <property type="entry name" value="EryCIII-like_C"/>
    <property type="match status" value="1"/>
</dbReference>
<gene>
    <name evidence="5" type="ORF">Poli38472_004594</name>
</gene>
<dbReference type="PANTHER" id="PTHR48050:SF13">
    <property type="entry name" value="STEROL 3-BETA-GLUCOSYLTRANSFERASE UGT80A2"/>
    <property type="match status" value="1"/>
</dbReference>
<organism evidence="5 6">
    <name type="scientific">Pythium oligandrum</name>
    <name type="common">Mycoparasitic fungus</name>
    <dbReference type="NCBI Taxonomy" id="41045"/>
    <lineage>
        <taxon>Eukaryota</taxon>
        <taxon>Sar</taxon>
        <taxon>Stramenopiles</taxon>
        <taxon>Oomycota</taxon>
        <taxon>Peronosporomycetes</taxon>
        <taxon>Pythiales</taxon>
        <taxon>Pythiaceae</taxon>
        <taxon>Pythium</taxon>
    </lineage>
</organism>
<dbReference type="GO" id="GO:0016906">
    <property type="term" value="F:sterol 3-beta-glucosyltransferase activity"/>
    <property type="evidence" value="ECO:0007669"/>
    <property type="project" value="UniProtKB-ARBA"/>
</dbReference>
<evidence type="ECO:0000256" key="2">
    <source>
        <dbReference type="SAM" id="MobiDB-lite"/>
    </source>
</evidence>
<comment type="caution">
    <text evidence="5">The sequence shown here is derived from an EMBL/GenBank/DDBJ whole genome shotgun (WGS) entry which is preliminary data.</text>
</comment>
<feature type="region of interest" description="Disordered" evidence="2">
    <location>
        <begin position="756"/>
        <end position="782"/>
    </location>
</feature>
<keyword evidence="1" id="KW-0808">Transferase</keyword>
<keyword evidence="6" id="KW-1185">Reference proteome</keyword>
<dbReference type="PANTHER" id="PTHR48050">
    <property type="entry name" value="STEROL 3-BETA-GLUCOSYLTRANSFERASE"/>
    <property type="match status" value="1"/>
</dbReference>
<evidence type="ECO:0008006" key="7">
    <source>
        <dbReference type="Google" id="ProtNLM"/>
    </source>
</evidence>
<dbReference type="GO" id="GO:0005975">
    <property type="term" value="P:carbohydrate metabolic process"/>
    <property type="evidence" value="ECO:0007669"/>
    <property type="project" value="InterPro"/>
</dbReference>
<dbReference type="Gene3D" id="3.40.50.2000">
    <property type="entry name" value="Glycogen Phosphorylase B"/>
    <property type="match status" value="3"/>
</dbReference>